<gene>
    <name evidence="1" type="ORF">ACFOPI_05175</name>
</gene>
<comment type="caution">
    <text evidence="1">The sequence shown here is derived from an EMBL/GenBank/DDBJ whole genome shotgun (WGS) entry which is preliminary data.</text>
</comment>
<evidence type="ECO:0000313" key="2">
    <source>
        <dbReference type="Proteomes" id="UP001595729"/>
    </source>
</evidence>
<evidence type="ECO:0000313" key="1">
    <source>
        <dbReference type="EMBL" id="MFC3682975.1"/>
    </source>
</evidence>
<protein>
    <submittedName>
        <fullName evidence="1">Uncharacterized protein</fullName>
    </submittedName>
</protein>
<proteinExistence type="predicted"/>
<accession>A0ABV7W0B4</accession>
<reference evidence="2" key="1">
    <citation type="journal article" date="2019" name="Int. J. Syst. Evol. Microbiol.">
        <title>The Global Catalogue of Microorganisms (GCM) 10K type strain sequencing project: providing services to taxonomists for standard genome sequencing and annotation.</title>
        <authorList>
            <consortium name="The Broad Institute Genomics Platform"/>
            <consortium name="The Broad Institute Genome Sequencing Center for Infectious Disease"/>
            <person name="Wu L."/>
            <person name="Ma J."/>
        </authorList>
    </citation>
    <scope>NUCLEOTIDE SEQUENCE [LARGE SCALE GENOMIC DNA]</scope>
    <source>
        <strain evidence="2">KCTC 42501</strain>
    </source>
</reference>
<keyword evidence="2" id="KW-1185">Reference proteome</keyword>
<name>A0ABV7W0B4_9BURK</name>
<dbReference type="RefSeq" id="WP_382171711.1">
    <property type="nucleotide sequence ID" value="NZ_JBHRXX010000002.1"/>
</dbReference>
<dbReference type="EMBL" id="JBHRXX010000002">
    <property type="protein sequence ID" value="MFC3682975.1"/>
    <property type="molecule type" value="Genomic_DNA"/>
</dbReference>
<dbReference type="Proteomes" id="UP001595729">
    <property type="component" value="Unassembled WGS sequence"/>
</dbReference>
<sequence length="227" mass="26313">MDVLFFLKERTRLIRQYYVNAASPFNEIIRKIEAGEEPFVPPYSEDGEPPFLSEWIDADELLEVTGRCCLSMLSASLQLYFRTWERNLGLSCGKTFKAEFRDGGIVGGYRACLASCADIDWSQCPADLEIIEQVVLARNRDQHPESITSARVTHAEKDRQRFPRPFFMNEREAVLFEEDDEPTLFMLLSVHVSSDKLMTAIEQVERLCEWLEDKMHDAKYAARTRRD</sequence>
<organism evidence="1 2">
    <name type="scientific">Hydrogenophaga luteola</name>
    <dbReference type="NCBI Taxonomy" id="1591122"/>
    <lineage>
        <taxon>Bacteria</taxon>
        <taxon>Pseudomonadati</taxon>
        <taxon>Pseudomonadota</taxon>
        <taxon>Betaproteobacteria</taxon>
        <taxon>Burkholderiales</taxon>
        <taxon>Comamonadaceae</taxon>
        <taxon>Hydrogenophaga</taxon>
    </lineage>
</organism>